<evidence type="ECO:0000313" key="4">
    <source>
        <dbReference type="EMBL" id="KPH78805.1"/>
    </source>
</evidence>
<comment type="caution">
    <text evidence="4">The sequence shown here is derived from an EMBL/GenBank/DDBJ whole genome shotgun (WGS) entry which is preliminary data.</text>
</comment>
<name>A0A0N1N2X6_9HYPH</name>
<feature type="signal peptide" evidence="2">
    <location>
        <begin position="1"/>
        <end position="27"/>
    </location>
</feature>
<dbReference type="InterPro" id="IPR050300">
    <property type="entry name" value="GDXG_lipolytic_enzyme"/>
</dbReference>
<evidence type="ECO:0000313" key="5">
    <source>
        <dbReference type="Proteomes" id="UP000037822"/>
    </source>
</evidence>
<organism evidence="4 5">
    <name type="scientific">Bosea vaviloviae</name>
    <dbReference type="NCBI Taxonomy" id="1526658"/>
    <lineage>
        <taxon>Bacteria</taxon>
        <taxon>Pseudomonadati</taxon>
        <taxon>Pseudomonadota</taxon>
        <taxon>Alphaproteobacteria</taxon>
        <taxon>Hyphomicrobiales</taxon>
        <taxon>Boseaceae</taxon>
        <taxon>Bosea</taxon>
    </lineage>
</organism>
<dbReference type="PATRIC" id="fig|1526658.3.peg.1500"/>
<dbReference type="GO" id="GO:0016787">
    <property type="term" value="F:hydrolase activity"/>
    <property type="evidence" value="ECO:0007669"/>
    <property type="project" value="UniProtKB-KW"/>
</dbReference>
<keyword evidence="1" id="KW-0378">Hydrolase</keyword>
<protein>
    <recommendedName>
        <fullName evidence="3">Alpha/beta hydrolase fold-3 domain-containing protein</fullName>
    </recommendedName>
</protein>
<evidence type="ECO:0000256" key="1">
    <source>
        <dbReference type="ARBA" id="ARBA00022801"/>
    </source>
</evidence>
<dbReference type="InterPro" id="IPR013094">
    <property type="entry name" value="AB_hydrolase_3"/>
</dbReference>
<reference evidence="4 5" key="1">
    <citation type="submission" date="2015-07" db="EMBL/GenBank/DDBJ databases">
        <title>Whole genome sequencing of Bosea vaviloviae isolated from cave pool.</title>
        <authorList>
            <person name="Tan N.E.H."/>
            <person name="Lee Y.P."/>
            <person name="Gan H.M."/>
            <person name="Barton H."/>
            <person name="Savka M.A."/>
        </authorList>
    </citation>
    <scope>NUCLEOTIDE SEQUENCE [LARGE SCALE GENOMIC DNA]</scope>
    <source>
        <strain evidence="4 5">SD260</strain>
    </source>
</reference>
<keyword evidence="2" id="KW-0732">Signal</keyword>
<dbReference type="PANTHER" id="PTHR48081">
    <property type="entry name" value="AB HYDROLASE SUPERFAMILY PROTEIN C4A8.06C"/>
    <property type="match status" value="1"/>
</dbReference>
<evidence type="ECO:0000256" key="2">
    <source>
        <dbReference type="SAM" id="SignalP"/>
    </source>
</evidence>
<keyword evidence="5" id="KW-1185">Reference proteome</keyword>
<feature type="chain" id="PRO_5005878579" description="Alpha/beta hydrolase fold-3 domain-containing protein" evidence="2">
    <location>
        <begin position="28"/>
        <end position="363"/>
    </location>
</feature>
<dbReference type="SUPFAM" id="SSF53474">
    <property type="entry name" value="alpha/beta-Hydrolases"/>
    <property type="match status" value="1"/>
</dbReference>
<dbReference type="EMBL" id="LGSZ01000053">
    <property type="protein sequence ID" value="KPH78805.1"/>
    <property type="molecule type" value="Genomic_DNA"/>
</dbReference>
<proteinExistence type="predicted"/>
<dbReference type="Pfam" id="PF07859">
    <property type="entry name" value="Abhydrolase_3"/>
    <property type="match status" value="1"/>
</dbReference>
<dbReference type="Gene3D" id="3.40.50.1820">
    <property type="entry name" value="alpha/beta hydrolase"/>
    <property type="match status" value="1"/>
</dbReference>
<dbReference type="Proteomes" id="UP000037822">
    <property type="component" value="Unassembled WGS sequence"/>
</dbReference>
<evidence type="ECO:0000259" key="3">
    <source>
        <dbReference type="Pfam" id="PF07859"/>
    </source>
</evidence>
<sequence length="363" mass="38458">MTPLSQTIRTLSTAVLLATSAMTPVFAQTAPAPASAVQPTASKPDADMAEVLSVLAGLGGKPIESLEPSEARKQPTPTDAVMKIIKDKKLDVKPHEGLKVSNQRFADMGSLRTRWYVPENATKESNLPIIVFFRGGGWVIADLDVYDATSSALARKTGAAVVSVDYPMGPENKFPAAHDEAIEAYQYVLKNAQGWGYNPGKVALVGESAGGNLAINTAIAAREQGLPKPVAIVSVYPVATTSMDTPSKKEQAAAKPLNTPMMAWFVKHATNGGSDTQDPRLNLVAADLKGLPPVTVINAEIDPLKSDGDMLVAKLKEAGVETTHQLYTGVTHEFFGMDAVVAKAKEAQDFAVMQIKKGFGTGM</sequence>
<gene>
    <name evidence="4" type="ORF">AE618_20430</name>
</gene>
<feature type="domain" description="Alpha/beta hydrolase fold-3" evidence="3">
    <location>
        <begin position="130"/>
        <end position="335"/>
    </location>
</feature>
<dbReference type="PANTHER" id="PTHR48081:SF8">
    <property type="entry name" value="ALPHA_BETA HYDROLASE FOLD-3 DOMAIN-CONTAINING PROTEIN-RELATED"/>
    <property type="match status" value="1"/>
</dbReference>
<dbReference type="RefSeq" id="WP_197280841.1">
    <property type="nucleotide sequence ID" value="NZ_LGSZ01000053.1"/>
</dbReference>
<dbReference type="InterPro" id="IPR029058">
    <property type="entry name" value="AB_hydrolase_fold"/>
</dbReference>
<accession>A0A0N1N2X6</accession>
<dbReference type="AlphaFoldDB" id="A0A0N1N2X6"/>